<dbReference type="SUPFAM" id="SSF52317">
    <property type="entry name" value="Class I glutamine amidotransferase-like"/>
    <property type="match status" value="1"/>
</dbReference>
<dbReference type="PANTHER" id="PTHR20842">
    <property type="entry name" value="PROTEASE S51 ALPHA-ASPARTYL DIPEPTIDASE"/>
    <property type="match status" value="1"/>
</dbReference>
<dbReference type="InterPro" id="IPR005320">
    <property type="entry name" value="Peptidase_S51"/>
</dbReference>
<accession>A0ABR7W846</accession>
<sequence length="205" mass="21639">MAEMLLLSRWLGAVPAFLSAHAVAPNARIGFVPTASSIYSDRAWIDLDRSTLRHQGFTTVELDIETMPTTDLAVALDGLDAVFVSGGNVFHLLAALRRTGFAEILTEHVRAGLPYLGASAGACVVGPDIEPLGMLDDPAEATGLHTTTGLGWIDEVVVPHADGIVSGTAVVDELRARFADRFALRFLDDDQALLVSGDSVSVVAS</sequence>
<keyword evidence="2" id="KW-0645">Protease</keyword>
<evidence type="ECO:0000256" key="5">
    <source>
        <dbReference type="SAM" id="SignalP"/>
    </source>
</evidence>
<keyword evidence="5" id="KW-0732">Signal</keyword>
<comment type="similarity">
    <text evidence="1">Belongs to the peptidase S51 family.</text>
</comment>
<keyword evidence="3" id="KW-0378">Hydrolase</keyword>
<evidence type="ECO:0000313" key="7">
    <source>
        <dbReference type="Proteomes" id="UP000602395"/>
    </source>
</evidence>
<evidence type="ECO:0000256" key="1">
    <source>
        <dbReference type="ARBA" id="ARBA00006534"/>
    </source>
</evidence>
<feature type="chain" id="PRO_5047445421" evidence="5">
    <location>
        <begin position="23"/>
        <end position="205"/>
    </location>
</feature>
<keyword evidence="4" id="KW-0720">Serine protease</keyword>
<dbReference type="PANTHER" id="PTHR20842:SF0">
    <property type="entry name" value="ALPHA-ASPARTYL DIPEPTIDASE"/>
    <property type="match status" value="1"/>
</dbReference>
<gene>
    <name evidence="6" type="ORF">IDF66_05330</name>
</gene>
<protein>
    <submittedName>
        <fullName evidence="6">Type 1 glutamine amidotransferase-like domain-containing protein</fullName>
    </submittedName>
</protein>
<dbReference type="Gene3D" id="3.40.50.880">
    <property type="match status" value="1"/>
</dbReference>
<organism evidence="6 7">
    <name type="scientific">Gordonia hankookensis</name>
    <dbReference type="NCBI Taxonomy" id="589403"/>
    <lineage>
        <taxon>Bacteria</taxon>
        <taxon>Bacillati</taxon>
        <taxon>Actinomycetota</taxon>
        <taxon>Actinomycetes</taxon>
        <taxon>Mycobacteriales</taxon>
        <taxon>Gordoniaceae</taxon>
        <taxon>Gordonia</taxon>
    </lineage>
</organism>
<feature type="signal peptide" evidence="5">
    <location>
        <begin position="1"/>
        <end position="22"/>
    </location>
</feature>
<name>A0ABR7W846_9ACTN</name>
<dbReference type="EMBL" id="JACWMS010000001">
    <property type="protein sequence ID" value="MBD1318996.1"/>
    <property type="molecule type" value="Genomic_DNA"/>
</dbReference>
<evidence type="ECO:0000256" key="2">
    <source>
        <dbReference type="ARBA" id="ARBA00022670"/>
    </source>
</evidence>
<comment type="caution">
    <text evidence="6">The sequence shown here is derived from an EMBL/GenBank/DDBJ whole genome shotgun (WGS) entry which is preliminary data.</text>
</comment>
<evidence type="ECO:0000256" key="3">
    <source>
        <dbReference type="ARBA" id="ARBA00022801"/>
    </source>
</evidence>
<dbReference type="RefSeq" id="WP_190265940.1">
    <property type="nucleotide sequence ID" value="NZ_BAABAD010000003.1"/>
</dbReference>
<keyword evidence="7" id="KW-1185">Reference proteome</keyword>
<dbReference type="InterPro" id="IPR029062">
    <property type="entry name" value="Class_I_gatase-like"/>
</dbReference>
<reference evidence="6 7" key="1">
    <citation type="submission" date="2020-09" db="EMBL/GenBank/DDBJ databases">
        <title>Novel species in genus Gordonia.</title>
        <authorList>
            <person name="Zhang G."/>
        </authorList>
    </citation>
    <scope>NUCLEOTIDE SEQUENCE [LARGE SCALE GENOMIC DNA]</scope>
    <source>
        <strain evidence="6 7">ON-33</strain>
    </source>
</reference>
<dbReference type="Proteomes" id="UP000602395">
    <property type="component" value="Unassembled WGS sequence"/>
</dbReference>
<dbReference type="Pfam" id="PF03575">
    <property type="entry name" value="Peptidase_S51"/>
    <property type="match status" value="1"/>
</dbReference>
<evidence type="ECO:0000313" key="6">
    <source>
        <dbReference type="EMBL" id="MBD1318996.1"/>
    </source>
</evidence>
<evidence type="ECO:0000256" key="4">
    <source>
        <dbReference type="ARBA" id="ARBA00022825"/>
    </source>
</evidence>
<proteinExistence type="inferred from homology"/>